<evidence type="ECO:0000256" key="4">
    <source>
        <dbReference type="ARBA" id="ARBA00022527"/>
    </source>
</evidence>
<dbReference type="PROSITE" id="PS00108">
    <property type="entry name" value="PROTEIN_KINASE_ST"/>
    <property type="match status" value="1"/>
</dbReference>
<dbReference type="GO" id="GO:0035556">
    <property type="term" value="P:intracellular signal transduction"/>
    <property type="evidence" value="ECO:0007669"/>
    <property type="project" value="TreeGrafter"/>
</dbReference>
<dbReference type="GO" id="GO:0005524">
    <property type="term" value="F:ATP binding"/>
    <property type="evidence" value="ECO:0007669"/>
    <property type="project" value="UniProtKB-UniRule"/>
</dbReference>
<dbReference type="PANTHER" id="PTHR24346:SF42">
    <property type="entry name" value="SERINE_THREONINE-PROTEIN KINASE SIK3"/>
    <property type="match status" value="1"/>
</dbReference>
<dbReference type="AlphaFoldDB" id="A0A7R9PUC3"/>
<evidence type="ECO:0000256" key="6">
    <source>
        <dbReference type="ARBA" id="ARBA00022679"/>
    </source>
</evidence>
<dbReference type="InterPro" id="IPR011009">
    <property type="entry name" value="Kinase-like_dom_sf"/>
</dbReference>
<protein>
    <recommendedName>
        <fullName evidence="3">non-specific serine/threonine protein kinase</fullName>
        <ecNumber evidence="3">2.7.11.1</ecNumber>
    </recommendedName>
</protein>
<dbReference type="FunFam" id="1.10.510.10:FF:000156">
    <property type="entry name" value="Serine/threonine-protein kinase SIK3 homolog"/>
    <property type="match status" value="1"/>
</dbReference>
<evidence type="ECO:0000256" key="10">
    <source>
        <dbReference type="ARBA" id="ARBA00022840"/>
    </source>
</evidence>
<feature type="region of interest" description="Disordered" evidence="15">
    <location>
        <begin position="555"/>
        <end position="577"/>
    </location>
</feature>
<dbReference type="EMBL" id="CAJPIZ010000291">
    <property type="protein sequence ID" value="CAG2101057.1"/>
    <property type="molecule type" value="Genomic_DNA"/>
</dbReference>
<dbReference type="InterPro" id="IPR017441">
    <property type="entry name" value="Protein_kinase_ATP_BS"/>
</dbReference>
<dbReference type="FunFam" id="3.30.200.20:FF:000003">
    <property type="entry name" value="Non-specific serine/threonine protein kinase"/>
    <property type="match status" value="1"/>
</dbReference>
<evidence type="ECO:0000313" key="18">
    <source>
        <dbReference type="Proteomes" id="UP000759131"/>
    </source>
</evidence>
<comment type="similarity">
    <text evidence="2">Belongs to the protein kinase superfamily. CAMK Ser/Thr protein kinase family. SNF1 subfamily.</text>
</comment>
<keyword evidence="4" id="KW-0723">Serine/threonine-protein kinase</keyword>
<sequence length="779" mass="86086">MADENAIPVRVGHYELVRTIGKGNFAVVKLARHQITNAKVAVKVISTRSLDADQLRKLQREIDIMKRTAAHRHILRLYQVMQSERHLMLVTEFCAGGEIFDQLVANGRMTEPQARDYFRQIVDAVDFLHAQGIVHRDLKAENLLLSADLKVVKLADFGFSNYFSRDALLSTWCGSPPYAAPELFEGRHYCGPKADIWSLGVVLYVLVCGALPFDGHTLQSLKTRVLNGKFRIPYFMSTDCEHLIRHMLVTEPEKRLSLQQIKVHKWLRATDATTETTPVVPDDDTIDMSVVEWVSRELSVDSLAVLESVRSRAYDHNYALYHLVNESSHVTPSSAPPSPPLLPLVPSSNQRKSSITTGVVERETPSLLSAASPLRRHTFGPMETTCAANSTNQLVTPPLLFLTPPSQAPPPMANLPLAPPNYPLTNMDLLRPPNVLLMVNNNMGRRASDGQANYARTQDHAPQSVTASASAFSFPAQTSPPPISYQRRKRHSLTDTADHVTRQRRSGVTTIASPNQTTDRNRRRASDGSAVRNQISISSLQTELRALCVSSPPSLQTSPIHCVSPQPSSASLPSSPPPTLPLISEEFHAVTSPVPLLTPPQSFRSSPVTSPSVAPSIAITDELGTSLQFPILPPPVDFQHSVPNLDAEAEDFAALHRWTNDEPSRRLQFAANRRMRQTYPVTAAHNPLHYQSLQSVARDCDHVLHTTGSGSVCIEDLGAATKLLHRLAATSGLSDVIAFRDTDIQISLEWNANRLVLRRVSGDQTQYKDVCNQLIHSVM</sequence>
<keyword evidence="9" id="KW-0418">Kinase</keyword>
<accession>A0A7R9PUC3</accession>
<evidence type="ECO:0000256" key="11">
    <source>
        <dbReference type="ARBA" id="ARBA00022842"/>
    </source>
</evidence>
<evidence type="ECO:0000256" key="5">
    <source>
        <dbReference type="ARBA" id="ARBA00022553"/>
    </source>
</evidence>
<dbReference type="GO" id="GO:0000226">
    <property type="term" value="P:microtubule cytoskeleton organization"/>
    <property type="evidence" value="ECO:0007669"/>
    <property type="project" value="TreeGrafter"/>
</dbReference>
<evidence type="ECO:0000256" key="2">
    <source>
        <dbReference type="ARBA" id="ARBA00006234"/>
    </source>
</evidence>
<dbReference type="GO" id="GO:0050321">
    <property type="term" value="F:tau-protein kinase activity"/>
    <property type="evidence" value="ECO:0007669"/>
    <property type="project" value="TreeGrafter"/>
</dbReference>
<evidence type="ECO:0000259" key="16">
    <source>
        <dbReference type="PROSITE" id="PS50011"/>
    </source>
</evidence>
<feature type="domain" description="Protein kinase" evidence="16">
    <location>
        <begin position="14"/>
        <end position="267"/>
    </location>
</feature>
<keyword evidence="10 14" id="KW-0067">ATP-binding</keyword>
<organism evidence="17">
    <name type="scientific">Medioppia subpectinata</name>
    <dbReference type="NCBI Taxonomy" id="1979941"/>
    <lineage>
        <taxon>Eukaryota</taxon>
        <taxon>Metazoa</taxon>
        <taxon>Ecdysozoa</taxon>
        <taxon>Arthropoda</taxon>
        <taxon>Chelicerata</taxon>
        <taxon>Arachnida</taxon>
        <taxon>Acari</taxon>
        <taxon>Acariformes</taxon>
        <taxon>Sarcoptiformes</taxon>
        <taxon>Oribatida</taxon>
        <taxon>Brachypylina</taxon>
        <taxon>Oppioidea</taxon>
        <taxon>Oppiidae</taxon>
        <taxon>Medioppia</taxon>
    </lineage>
</organism>
<dbReference type="InterPro" id="IPR008271">
    <property type="entry name" value="Ser/Thr_kinase_AS"/>
</dbReference>
<comment type="cofactor">
    <cofactor evidence="1">
        <name>Mg(2+)</name>
        <dbReference type="ChEBI" id="CHEBI:18420"/>
    </cofactor>
</comment>
<dbReference type="Proteomes" id="UP000759131">
    <property type="component" value="Unassembled WGS sequence"/>
</dbReference>
<feature type="compositionally biased region" description="Basic and acidic residues" evidence="15">
    <location>
        <begin position="492"/>
        <end position="501"/>
    </location>
</feature>
<dbReference type="Gene3D" id="1.10.510.10">
    <property type="entry name" value="Transferase(Phosphotransferase) domain 1"/>
    <property type="match status" value="1"/>
</dbReference>
<dbReference type="GO" id="GO:0046872">
    <property type="term" value="F:metal ion binding"/>
    <property type="evidence" value="ECO:0007669"/>
    <property type="project" value="UniProtKB-KW"/>
</dbReference>
<dbReference type="PROSITE" id="PS00107">
    <property type="entry name" value="PROTEIN_KINASE_ATP"/>
    <property type="match status" value="1"/>
</dbReference>
<feature type="region of interest" description="Disordered" evidence="15">
    <location>
        <begin position="463"/>
        <end position="534"/>
    </location>
</feature>
<evidence type="ECO:0000256" key="12">
    <source>
        <dbReference type="ARBA" id="ARBA00047899"/>
    </source>
</evidence>
<proteinExistence type="inferred from homology"/>
<evidence type="ECO:0000256" key="9">
    <source>
        <dbReference type="ARBA" id="ARBA00022777"/>
    </source>
</evidence>
<keyword evidence="11" id="KW-0460">Magnesium</keyword>
<dbReference type="PROSITE" id="PS50011">
    <property type="entry name" value="PROTEIN_KINASE_DOM"/>
    <property type="match status" value="1"/>
</dbReference>
<dbReference type="Pfam" id="PF00069">
    <property type="entry name" value="Pkinase"/>
    <property type="match status" value="1"/>
</dbReference>
<dbReference type="InterPro" id="IPR000719">
    <property type="entry name" value="Prot_kinase_dom"/>
</dbReference>
<keyword evidence="18" id="KW-1185">Reference proteome</keyword>
<evidence type="ECO:0000256" key="14">
    <source>
        <dbReference type="PROSITE-ProRule" id="PRU10141"/>
    </source>
</evidence>
<gene>
    <name evidence="17" type="ORF">OSB1V03_LOCUS1108</name>
</gene>
<evidence type="ECO:0000256" key="7">
    <source>
        <dbReference type="ARBA" id="ARBA00022723"/>
    </source>
</evidence>
<keyword evidence="5" id="KW-0597">Phosphoprotein</keyword>
<feature type="compositionally biased region" description="Polar residues" evidence="15">
    <location>
        <begin position="463"/>
        <end position="477"/>
    </location>
</feature>
<keyword evidence="7" id="KW-0479">Metal-binding</keyword>
<dbReference type="SUPFAM" id="SSF56112">
    <property type="entry name" value="Protein kinase-like (PK-like)"/>
    <property type="match status" value="1"/>
</dbReference>
<dbReference type="GO" id="GO:0005737">
    <property type="term" value="C:cytoplasm"/>
    <property type="evidence" value="ECO:0007669"/>
    <property type="project" value="TreeGrafter"/>
</dbReference>
<feature type="binding site" evidence="14">
    <location>
        <position position="43"/>
    </location>
    <ligand>
        <name>ATP</name>
        <dbReference type="ChEBI" id="CHEBI:30616"/>
    </ligand>
</feature>
<evidence type="ECO:0000256" key="3">
    <source>
        <dbReference type="ARBA" id="ARBA00012513"/>
    </source>
</evidence>
<dbReference type="EMBL" id="OC854866">
    <property type="protein sequence ID" value="CAD7620627.1"/>
    <property type="molecule type" value="Genomic_DNA"/>
</dbReference>
<feature type="compositionally biased region" description="Polar residues" evidence="15">
    <location>
        <begin position="506"/>
        <end position="518"/>
    </location>
</feature>
<dbReference type="EC" id="2.7.11.1" evidence="3"/>
<evidence type="ECO:0000256" key="15">
    <source>
        <dbReference type="SAM" id="MobiDB-lite"/>
    </source>
</evidence>
<evidence type="ECO:0000256" key="1">
    <source>
        <dbReference type="ARBA" id="ARBA00001946"/>
    </source>
</evidence>
<evidence type="ECO:0000256" key="8">
    <source>
        <dbReference type="ARBA" id="ARBA00022741"/>
    </source>
</evidence>
<dbReference type="OrthoDB" id="193931at2759"/>
<evidence type="ECO:0000313" key="17">
    <source>
        <dbReference type="EMBL" id="CAD7620627.1"/>
    </source>
</evidence>
<name>A0A7R9PUC3_9ACAR</name>
<evidence type="ECO:0000256" key="13">
    <source>
        <dbReference type="ARBA" id="ARBA00048679"/>
    </source>
</evidence>
<feature type="compositionally biased region" description="Low complexity" evidence="15">
    <location>
        <begin position="564"/>
        <end position="573"/>
    </location>
</feature>
<dbReference type="PANTHER" id="PTHR24346">
    <property type="entry name" value="MAP/MICROTUBULE AFFINITY-REGULATING KINASE"/>
    <property type="match status" value="1"/>
</dbReference>
<comment type="catalytic activity">
    <reaction evidence="13">
        <text>L-seryl-[protein] + ATP = O-phospho-L-seryl-[protein] + ADP + H(+)</text>
        <dbReference type="Rhea" id="RHEA:17989"/>
        <dbReference type="Rhea" id="RHEA-COMP:9863"/>
        <dbReference type="Rhea" id="RHEA-COMP:11604"/>
        <dbReference type="ChEBI" id="CHEBI:15378"/>
        <dbReference type="ChEBI" id="CHEBI:29999"/>
        <dbReference type="ChEBI" id="CHEBI:30616"/>
        <dbReference type="ChEBI" id="CHEBI:83421"/>
        <dbReference type="ChEBI" id="CHEBI:456216"/>
        <dbReference type="EC" id="2.7.11.1"/>
    </reaction>
</comment>
<dbReference type="SMART" id="SM00220">
    <property type="entry name" value="S_TKc"/>
    <property type="match status" value="1"/>
</dbReference>
<reference evidence="17" key="1">
    <citation type="submission" date="2020-11" db="EMBL/GenBank/DDBJ databases">
        <authorList>
            <person name="Tran Van P."/>
        </authorList>
    </citation>
    <scope>NUCLEOTIDE SEQUENCE</scope>
</reference>
<keyword evidence="8 14" id="KW-0547">Nucleotide-binding</keyword>
<keyword evidence="6" id="KW-0808">Transferase</keyword>
<comment type="catalytic activity">
    <reaction evidence="12">
        <text>L-threonyl-[protein] + ATP = O-phospho-L-threonyl-[protein] + ADP + H(+)</text>
        <dbReference type="Rhea" id="RHEA:46608"/>
        <dbReference type="Rhea" id="RHEA-COMP:11060"/>
        <dbReference type="Rhea" id="RHEA-COMP:11605"/>
        <dbReference type="ChEBI" id="CHEBI:15378"/>
        <dbReference type="ChEBI" id="CHEBI:30013"/>
        <dbReference type="ChEBI" id="CHEBI:30616"/>
        <dbReference type="ChEBI" id="CHEBI:61977"/>
        <dbReference type="ChEBI" id="CHEBI:456216"/>
        <dbReference type="EC" id="2.7.11.1"/>
    </reaction>
</comment>